<feature type="binding site" evidence="11">
    <location>
        <position position="134"/>
    </location>
    <ligand>
        <name>S-adenosyl-L-methionine</name>
        <dbReference type="ChEBI" id="CHEBI:59789"/>
    </ligand>
</feature>
<name>A0A1E5QC21_9PROT</name>
<organism evidence="14 15">
    <name type="scientific">Magnetovibrio blakemorei</name>
    <dbReference type="NCBI Taxonomy" id="28181"/>
    <lineage>
        <taxon>Bacteria</taxon>
        <taxon>Pseudomonadati</taxon>
        <taxon>Pseudomonadota</taxon>
        <taxon>Alphaproteobacteria</taxon>
        <taxon>Rhodospirillales</taxon>
        <taxon>Magnetovibrionaceae</taxon>
        <taxon>Magnetovibrio</taxon>
    </lineage>
</organism>
<dbReference type="InterPro" id="IPR050082">
    <property type="entry name" value="RNA_methyltr_RlmE"/>
</dbReference>
<feature type="active site" description="Proton acceptor" evidence="11 12">
    <location>
        <position position="174"/>
    </location>
</feature>
<evidence type="ECO:0000256" key="4">
    <source>
        <dbReference type="ARBA" id="ARBA00022691"/>
    </source>
</evidence>
<evidence type="ECO:0000256" key="3">
    <source>
        <dbReference type="ARBA" id="ARBA00022679"/>
    </source>
</evidence>
<comment type="similarity">
    <text evidence="11">Belongs to the class I-like SAM-binding methyltransferase superfamily. RNA methyltransferase RlmE family.</text>
</comment>
<dbReference type="InterPro" id="IPR002877">
    <property type="entry name" value="RNA_MeTrfase_FtsJ_dom"/>
</dbReference>
<dbReference type="PANTHER" id="PTHR10920">
    <property type="entry name" value="RIBOSOMAL RNA METHYLTRANSFERASE"/>
    <property type="match status" value="1"/>
</dbReference>
<dbReference type="GO" id="GO:0005737">
    <property type="term" value="C:cytoplasm"/>
    <property type="evidence" value="ECO:0007669"/>
    <property type="project" value="UniProtKB-SubCell"/>
</dbReference>
<evidence type="ECO:0000256" key="6">
    <source>
        <dbReference type="ARBA" id="ARBA00038861"/>
    </source>
</evidence>
<protein>
    <recommendedName>
        <fullName evidence="7 11">Ribosomal RNA large subunit methyltransferase E</fullName>
        <ecNumber evidence="6 11">2.1.1.166</ecNumber>
    </recommendedName>
    <alternativeName>
        <fullName evidence="9 11">23S rRNA Um2552 methyltransferase</fullName>
    </alternativeName>
    <alternativeName>
        <fullName evidence="8 11">rRNA (uridine-2'-O-)-methyltransferase</fullName>
    </alternativeName>
</protein>
<feature type="binding site" evidence="11">
    <location>
        <position position="94"/>
    </location>
    <ligand>
        <name>S-adenosyl-L-methionine</name>
        <dbReference type="ChEBI" id="CHEBI:59789"/>
    </ligand>
</feature>
<comment type="subcellular location">
    <subcellularLocation>
        <location evidence="11">Cytoplasm</location>
    </subcellularLocation>
</comment>
<dbReference type="STRING" id="28181.BEN30_02700"/>
<evidence type="ECO:0000256" key="10">
    <source>
        <dbReference type="ARBA" id="ARBA00048970"/>
    </source>
</evidence>
<comment type="catalytic activity">
    <reaction evidence="10 11">
        <text>uridine(2552) in 23S rRNA + S-adenosyl-L-methionine = 2'-O-methyluridine(2552) in 23S rRNA + S-adenosyl-L-homocysteine + H(+)</text>
        <dbReference type="Rhea" id="RHEA:42720"/>
        <dbReference type="Rhea" id="RHEA-COMP:10202"/>
        <dbReference type="Rhea" id="RHEA-COMP:10203"/>
        <dbReference type="ChEBI" id="CHEBI:15378"/>
        <dbReference type="ChEBI" id="CHEBI:57856"/>
        <dbReference type="ChEBI" id="CHEBI:59789"/>
        <dbReference type="ChEBI" id="CHEBI:65315"/>
        <dbReference type="ChEBI" id="CHEBI:74478"/>
        <dbReference type="EC" id="2.1.1.166"/>
    </reaction>
</comment>
<evidence type="ECO:0000256" key="8">
    <source>
        <dbReference type="ARBA" id="ARBA00041995"/>
    </source>
</evidence>
<keyword evidence="3 11" id="KW-0808">Transferase</keyword>
<dbReference type="GO" id="GO:0008650">
    <property type="term" value="F:rRNA (uridine-2'-O-)-methyltransferase activity"/>
    <property type="evidence" value="ECO:0007669"/>
    <property type="project" value="UniProtKB-UniRule"/>
</dbReference>
<evidence type="ECO:0000259" key="13">
    <source>
        <dbReference type="Pfam" id="PF01728"/>
    </source>
</evidence>
<keyword evidence="1 11" id="KW-0698">rRNA processing</keyword>
<evidence type="ECO:0000256" key="1">
    <source>
        <dbReference type="ARBA" id="ARBA00022552"/>
    </source>
</evidence>
<dbReference type="InterPro" id="IPR029063">
    <property type="entry name" value="SAM-dependent_MTases_sf"/>
</dbReference>
<comment type="function">
    <text evidence="5 11">Specifically methylates the uridine in position 2552 of 23S rRNA at the 2'-O position of the ribose in the fully assembled 50S ribosomal subunit.</text>
</comment>
<dbReference type="SUPFAM" id="SSF53335">
    <property type="entry name" value="S-adenosyl-L-methionine-dependent methyltransferases"/>
    <property type="match status" value="1"/>
</dbReference>
<gene>
    <name evidence="11" type="primary">rlmE</name>
    <name evidence="11" type="synonym">ftsJ</name>
    <name evidence="11" type="synonym">rrmJ</name>
    <name evidence="14" type="ORF">BEN30_02700</name>
</gene>
<dbReference type="InterPro" id="IPR015507">
    <property type="entry name" value="rRNA-MeTfrase_E"/>
</dbReference>
<dbReference type="EMBL" id="MCGG01000005">
    <property type="protein sequence ID" value="OEJ69542.1"/>
    <property type="molecule type" value="Genomic_DNA"/>
</dbReference>
<feature type="binding site" evidence="11">
    <location>
        <position position="110"/>
    </location>
    <ligand>
        <name>S-adenosyl-L-methionine</name>
        <dbReference type="ChEBI" id="CHEBI:59789"/>
    </ligand>
</feature>
<keyword evidence="11" id="KW-0963">Cytoplasm</keyword>
<reference evidence="15" key="1">
    <citation type="submission" date="2016-07" db="EMBL/GenBank/DDBJ databases">
        <authorList>
            <person name="Florea S."/>
            <person name="Webb J.S."/>
            <person name="Jaromczyk J."/>
            <person name="Schardl C.L."/>
        </authorList>
    </citation>
    <scope>NUCLEOTIDE SEQUENCE [LARGE SCALE GENOMIC DNA]</scope>
    <source>
        <strain evidence="15">MV-1</strain>
    </source>
</reference>
<evidence type="ECO:0000256" key="9">
    <source>
        <dbReference type="ARBA" id="ARBA00042745"/>
    </source>
</evidence>
<feature type="domain" description="Ribosomal RNA methyltransferase FtsJ" evidence="13">
    <location>
        <begin position="37"/>
        <end position="217"/>
    </location>
</feature>
<keyword evidence="4 11" id="KW-0949">S-adenosyl-L-methionine</keyword>
<dbReference type="AlphaFoldDB" id="A0A1E5QC21"/>
<dbReference type="Gene3D" id="3.40.50.150">
    <property type="entry name" value="Vaccinia Virus protein VP39"/>
    <property type="match status" value="1"/>
</dbReference>
<keyword evidence="2 11" id="KW-0489">Methyltransferase</keyword>
<dbReference type="PANTHER" id="PTHR10920:SF18">
    <property type="entry name" value="RRNA METHYLTRANSFERASE 2, MITOCHONDRIAL"/>
    <property type="match status" value="1"/>
</dbReference>
<keyword evidence="15" id="KW-1185">Reference proteome</keyword>
<dbReference type="EC" id="2.1.1.166" evidence="6 11"/>
<accession>A0A1E5QC21</accession>
<dbReference type="Pfam" id="PF01728">
    <property type="entry name" value="FtsJ"/>
    <property type="match status" value="1"/>
</dbReference>
<evidence type="ECO:0000313" key="15">
    <source>
        <dbReference type="Proteomes" id="UP000095347"/>
    </source>
</evidence>
<evidence type="ECO:0000256" key="7">
    <source>
        <dbReference type="ARBA" id="ARBA00041129"/>
    </source>
</evidence>
<feature type="binding site" evidence="11">
    <location>
        <position position="69"/>
    </location>
    <ligand>
        <name>S-adenosyl-L-methionine</name>
        <dbReference type="ChEBI" id="CHEBI:59789"/>
    </ligand>
</feature>
<dbReference type="HAMAP" id="MF_01547">
    <property type="entry name" value="RNA_methyltr_E"/>
    <property type="match status" value="1"/>
</dbReference>
<evidence type="ECO:0000256" key="2">
    <source>
        <dbReference type="ARBA" id="ARBA00022603"/>
    </source>
</evidence>
<sequence>MKHEKVKTARGRKISSKLWLERQLNDPYVLEARRQGFRSRAAFKLLELNEKLNFLKSGARVVDLGAAPGGWCQVAAHVVLKGKNGHLGKVIGLDIQEMEEMPDVTLFHQDFTEPEAPDLLKAALGGEADIVLSDMAAPATGHTATDHIRIMGLCEMALDFAIEVLSPGGLFLAKVLQGGTEGEMLTSMKKHFKTVKHIKPPASRSDSAEMYVIAIGFKGRGKDNDQED</sequence>
<evidence type="ECO:0000256" key="5">
    <source>
        <dbReference type="ARBA" id="ARBA00037569"/>
    </source>
</evidence>
<evidence type="ECO:0000256" key="11">
    <source>
        <dbReference type="HAMAP-Rule" id="MF_01547"/>
    </source>
</evidence>
<evidence type="ECO:0000313" key="14">
    <source>
        <dbReference type="EMBL" id="OEJ69542.1"/>
    </source>
</evidence>
<feature type="binding site" evidence="11">
    <location>
        <position position="71"/>
    </location>
    <ligand>
        <name>S-adenosyl-L-methionine</name>
        <dbReference type="ChEBI" id="CHEBI:59789"/>
    </ligand>
</feature>
<dbReference type="Proteomes" id="UP000095347">
    <property type="component" value="Unassembled WGS sequence"/>
</dbReference>
<proteinExistence type="inferred from homology"/>
<comment type="caution">
    <text evidence="14">The sequence shown here is derived from an EMBL/GenBank/DDBJ whole genome shotgun (WGS) entry which is preliminary data.</text>
</comment>
<dbReference type="PIRSF" id="PIRSF005461">
    <property type="entry name" value="23S_rRNA_mtase"/>
    <property type="match status" value="1"/>
</dbReference>
<evidence type="ECO:0000256" key="12">
    <source>
        <dbReference type="PIRSR" id="PIRSR005461-1"/>
    </source>
</evidence>